<dbReference type="InterPro" id="IPR000835">
    <property type="entry name" value="HTH_MarR-typ"/>
</dbReference>
<dbReference type="PANTHER" id="PTHR33164:SF43">
    <property type="entry name" value="HTH-TYPE TRANSCRIPTIONAL REPRESSOR YETL"/>
    <property type="match status" value="1"/>
</dbReference>
<dbReference type="EMBL" id="FOND01000006">
    <property type="protein sequence ID" value="SFE81563.1"/>
    <property type="molecule type" value="Genomic_DNA"/>
</dbReference>
<dbReference type="InterPro" id="IPR036390">
    <property type="entry name" value="WH_DNA-bd_sf"/>
</dbReference>
<dbReference type="SUPFAM" id="SSF46785">
    <property type="entry name" value="Winged helix' DNA-binding domain"/>
    <property type="match status" value="1"/>
</dbReference>
<keyword evidence="3" id="KW-1185">Reference proteome</keyword>
<dbReference type="GO" id="GO:0003700">
    <property type="term" value="F:DNA-binding transcription factor activity"/>
    <property type="evidence" value="ECO:0007669"/>
    <property type="project" value="InterPro"/>
</dbReference>
<evidence type="ECO:0000313" key="3">
    <source>
        <dbReference type="Proteomes" id="UP000198589"/>
    </source>
</evidence>
<dbReference type="GO" id="GO:0003677">
    <property type="term" value="F:DNA binding"/>
    <property type="evidence" value="ECO:0007669"/>
    <property type="project" value="UniProtKB-KW"/>
</dbReference>
<feature type="domain" description="HTH marR-type" evidence="1">
    <location>
        <begin position="29"/>
        <end position="161"/>
    </location>
</feature>
<name>A0A1I2DMR8_9ACTN</name>
<dbReference type="AlphaFoldDB" id="A0A1I2DMR8"/>
<protein>
    <submittedName>
        <fullName evidence="2">DNA-binding transcriptional regulator, MarR family</fullName>
    </submittedName>
</protein>
<gene>
    <name evidence="2" type="ORF">SAMN05216574_10645</name>
</gene>
<accession>A0A1I2DMR8</accession>
<dbReference type="STRING" id="1798228.SAMN05216574_10645"/>
<dbReference type="Proteomes" id="UP000198589">
    <property type="component" value="Unassembled WGS sequence"/>
</dbReference>
<dbReference type="GO" id="GO:0006950">
    <property type="term" value="P:response to stress"/>
    <property type="evidence" value="ECO:0007669"/>
    <property type="project" value="TreeGrafter"/>
</dbReference>
<dbReference type="Pfam" id="PF12802">
    <property type="entry name" value="MarR_2"/>
    <property type="match status" value="1"/>
</dbReference>
<organism evidence="2 3">
    <name type="scientific">Blastococcus tunisiensis</name>
    <dbReference type="NCBI Taxonomy" id="1798228"/>
    <lineage>
        <taxon>Bacteria</taxon>
        <taxon>Bacillati</taxon>
        <taxon>Actinomycetota</taxon>
        <taxon>Actinomycetes</taxon>
        <taxon>Geodermatophilales</taxon>
        <taxon>Geodermatophilaceae</taxon>
        <taxon>Blastococcus</taxon>
    </lineage>
</organism>
<dbReference type="SMART" id="SM00347">
    <property type="entry name" value="HTH_MARR"/>
    <property type="match status" value="1"/>
</dbReference>
<dbReference type="PANTHER" id="PTHR33164">
    <property type="entry name" value="TRANSCRIPTIONAL REGULATOR, MARR FAMILY"/>
    <property type="match status" value="1"/>
</dbReference>
<dbReference type="Gene3D" id="1.10.10.10">
    <property type="entry name" value="Winged helix-like DNA-binding domain superfamily/Winged helix DNA-binding domain"/>
    <property type="match status" value="1"/>
</dbReference>
<dbReference type="InterPro" id="IPR036388">
    <property type="entry name" value="WH-like_DNA-bd_sf"/>
</dbReference>
<proteinExistence type="predicted"/>
<sequence>MTMLSFPGFGKSVLGREETGMLQEDQGRSVSHVDLLRRATAGLSQRVEGIVTAADLTLDNWRVLHALAECGPLSMSDLASRTRITGPTLTRIVDRLVERALLYRNVDAADRRRVLVHVADRGRTLHRSLTPRIAAAEREGLAPLSEDEALTLRRLLERLATP</sequence>
<evidence type="ECO:0000313" key="2">
    <source>
        <dbReference type="EMBL" id="SFE81563.1"/>
    </source>
</evidence>
<dbReference type="InterPro" id="IPR039422">
    <property type="entry name" value="MarR/SlyA-like"/>
</dbReference>
<reference evidence="3" key="1">
    <citation type="submission" date="2016-10" db="EMBL/GenBank/DDBJ databases">
        <authorList>
            <person name="Varghese N."/>
            <person name="Submissions S."/>
        </authorList>
    </citation>
    <scope>NUCLEOTIDE SEQUENCE [LARGE SCALE GENOMIC DNA]</scope>
    <source>
        <strain evidence="3">DSM 46838</strain>
    </source>
</reference>
<dbReference type="PRINTS" id="PR00598">
    <property type="entry name" value="HTHMARR"/>
</dbReference>
<keyword evidence="2" id="KW-0238">DNA-binding</keyword>
<evidence type="ECO:0000259" key="1">
    <source>
        <dbReference type="PROSITE" id="PS50995"/>
    </source>
</evidence>
<dbReference type="PROSITE" id="PS50995">
    <property type="entry name" value="HTH_MARR_2"/>
    <property type="match status" value="1"/>
</dbReference>